<reference evidence="11 12" key="1">
    <citation type="submission" date="2024-08" db="EMBL/GenBank/DDBJ databases">
        <title>Insights into the chromosomal genome structure of Flemingia macrophylla.</title>
        <authorList>
            <person name="Ding Y."/>
            <person name="Zhao Y."/>
            <person name="Bi W."/>
            <person name="Wu M."/>
            <person name="Zhao G."/>
            <person name="Gong Y."/>
            <person name="Li W."/>
            <person name="Zhang P."/>
        </authorList>
    </citation>
    <scope>NUCLEOTIDE SEQUENCE [LARGE SCALE GENOMIC DNA]</scope>
    <source>
        <strain evidence="11">DYQJB</strain>
        <tissue evidence="11">Leaf</tissue>
    </source>
</reference>
<feature type="transmembrane region" description="Helical" evidence="10">
    <location>
        <begin position="327"/>
        <end position="347"/>
    </location>
</feature>
<evidence type="ECO:0000256" key="4">
    <source>
        <dbReference type="ARBA" id="ARBA00022640"/>
    </source>
</evidence>
<name>A0ABD1MWT3_9FABA</name>
<dbReference type="PANTHER" id="PTHR43009:SF6">
    <property type="entry name" value="HOMOGENTISATE PHYTYLTRANSFERASE 1, CHLOROPLASTIC"/>
    <property type="match status" value="1"/>
</dbReference>
<keyword evidence="5" id="KW-0808">Transferase</keyword>
<feature type="transmembrane region" description="Helical" evidence="10">
    <location>
        <begin position="353"/>
        <end position="372"/>
    </location>
</feature>
<keyword evidence="9 10" id="KW-0472">Membrane</keyword>
<feature type="transmembrane region" description="Helical" evidence="10">
    <location>
        <begin position="247"/>
        <end position="268"/>
    </location>
</feature>
<dbReference type="EMBL" id="JBGMDY010000003">
    <property type="protein sequence ID" value="KAL2340285.1"/>
    <property type="molecule type" value="Genomic_DNA"/>
</dbReference>
<evidence type="ECO:0000256" key="7">
    <source>
        <dbReference type="ARBA" id="ARBA00022946"/>
    </source>
</evidence>
<accession>A0ABD1MWT3</accession>
<keyword evidence="6 10" id="KW-0812">Transmembrane</keyword>
<dbReference type="AlphaFoldDB" id="A0ABD1MWT3"/>
<dbReference type="InterPro" id="IPR044502">
    <property type="entry name" value="AtHST-like"/>
</dbReference>
<evidence type="ECO:0000313" key="12">
    <source>
        <dbReference type="Proteomes" id="UP001603857"/>
    </source>
</evidence>
<comment type="caution">
    <text evidence="11">The sequence shown here is derived from an EMBL/GenBank/DDBJ whole genome shotgun (WGS) entry which is preliminary data.</text>
</comment>
<feature type="transmembrane region" description="Helical" evidence="10">
    <location>
        <begin position="219"/>
        <end position="240"/>
    </location>
</feature>
<keyword evidence="7" id="KW-0809">Transit peptide</keyword>
<gene>
    <name evidence="11" type="ORF">Fmac_008225</name>
</gene>
<evidence type="ECO:0000256" key="10">
    <source>
        <dbReference type="SAM" id="Phobius"/>
    </source>
</evidence>
<keyword evidence="4" id="KW-0934">Plastid</keyword>
<dbReference type="CDD" id="cd13960">
    <property type="entry name" value="PT_UbiA_HPT1"/>
    <property type="match status" value="1"/>
</dbReference>
<dbReference type="InterPro" id="IPR044878">
    <property type="entry name" value="UbiA_sf"/>
</dbReference>
<keyword evidence="12" id="KW-1185">Reference proteome</keyword>
<dbReference type="PANTHER" id="PTHR43009">
    <property type="entry name" value="HOMOGENTISATE SOLANESYLTRANSFERASE, CHLOROPLASTIC"/>
    <property type="match status" value="1"/>
</dbReference>
<sequence length="407" mass="45673">MASIHLRSFPVSYSVPATVGSYGRTKTFTKGRYATEASWYKTQKIHNEYPIVKCKQKQNLKHHYRGIEGRSSCQERCRSFVVNAAPGESFESESQISSPKIFWNSTKDSLNTFYNFSRPYATMTTVINITSACLLAVENLSDISPTFFIGLLKAIAVVLPMHMFNVALNHLTDYNIDKINKPYLPMASGEYSFGTVAIIVASSWILSYALGWIVGSPPLIWIISSHFIFGTVYSTNLPLLRWKRSSVLTAINYVVDRAIILHLGLFLHMQTSVFKRPTTYPRSLVFTIAFMSVLAIVIAFSKDIPDIEGDEKFGIRTLAVRLGQKQVLWICVSLLELAYGAAILFVAATSSCLWSKLITGLGHALLASVLWYRAKSLDVTNKAEAQSFYTFIWKLLCAECFMVPLVR</sequence>
<evidence type="ECO:0000256" key="8">
    <source>
        <dbReference type="ARBA" id="ARBA00022989"/>
    </source>
</evidence>
<comment type="similarity">
    <text evidence="2">Belongs to the UbiA prenyltransferase family.</text>
</comment>
<comment type="subcellular location">
    <subcellularLocation>
        <location evidence="1">Plastid</location>
        <location evidence="1">Chloroplast membrane</location>
        <topology evidence="1">Multi-pass membrane protein</topology>
    </subcellularLocation>
</comment>
<evidence type="ECO:0000256" key="1">
    <source>
        <dbReference type="ARBA" id="ARBA00004508"/>
    </source>
</evidence>
<dbReference type="InterPro" id="IPR000537">
    <property type="entry name" value="UbiA_prenyltransferase"/>
</dbReference>
<organism evidence="11 12">
    <name type="scientific">Flemingia macrophylla</name>
    <dbReference type="NCBI Taxonomy" id="520843"/>
    <lineage>
        <taxon>Eukaryota</taxon>
        <taxon>Viridiplantae</taxon>
        <taxon>Streptophyta</taxon>
        <taxon>Embryophyta</taxon>
        <taxon>Tracheophyta</taxon>
        <taxon>Spermatophyta</taxon>
        <taxon>Magnoliopsida</taxon>
        <taxon>eudicotyledons</taxon>
        <taxon>Gunneridae</taxon>
        <taxon>Pentapetalae</taxon>
        <taxon>rosids</taxon>
        <taxon>fabids</taxon>
        <taxon>Fabales</taxon>
        <taxon>Fabaceae</taxon>
        <taxon>Papilionoideae</taxon>
        <taxon>50 kb inversion clade</taxon>
        <taxon>NPAAA clade</taxon>
        <taxon>indigoferoid/millettioid clade</taxon>
        <taxon>Phaseoleae</taxon>
        <taxon>Flemingia</taxon>
    </lineage>
</organism>
<dbReference type="Proteomes" id="UP001603857">
    <property type="component" value="Unassembled WGS sequence"/>
</dbReference>
<evidence type="ECO:0000256" key="5">
    <source>
        <dbReference type="ARBA" id="ARBA00022679"/>
    </source>
</evidence>
<dbReference type="Gene3D" id="1.10.357.140">
    <property type="entry name" value="UbiA prenyltransferase"/>
    <property type="match status" value="1"/>
</dbReference>
<evidence type="ECO:0000256" key="6">
    <source>
        <dbReference type="ARBA" id="ARBA00022692"/>
    </source>
</evidence>
<dbReference type="Pfam" id="PF01040">
    <property type="entry name" value="UbiA"/>
    <property type="match status" value="1"/>
</dbReference>
<dbReference type="Gene3D" id="1.20.120.1780">
    <property type="entry name" value="UbiA prenyltransferase"/>
    <property type="match status" value="1"/>
</dbReference>
<evidence type="ECO:0000313" key="11">
    <source>
        <dbReference type="EMBL" id="KAL2340285.1"/>
    </source>
</evidence>
<dbReference type="GO" id="GO:0031969">
    <property type="term" value="C:chloroplast membrane"/>
    <property type="evidence" value="ECO:0007669"/>
    <property type="project" value="UniProtKB-SubCell"/>
</dbReference>
<feature type="transmembrane region" description="Helical" evidence="10">
    <location>
        <begin position="189"/>
        <end position="213"/>
    </location>
</feature>
<keyword evidence="8 10" id="KW-1133">Transmembrane helix</keyword>
<evidence type="ECO:0000256" key="3">
    <source>
        <dbReference type="ARBA" id="ARBA00022528"/>
    </source>
</evidence>
<keyword evidence="3" id="KW-0150">Chloroplast</keyword>
<feature type="transmembrane region" description="Helical" evidence="10">
    <location>
        <begin position="143"/>
        <end position="168"/>
    </location>
</feature>
<proteinExistence type="inferred from homology"/>
<feature type="transmembrane region" description="Helical" evidence="10">
    <location>
        <begin position="280"/>
        <end position="300"/>
    </location>
</feature>
<evidence type="ECO:0000256" key="9">
    <source>
        <dbReference type="ARBA" id="ARBA00023136"/>
    </source>
</evidence>
<evidence type="ECO:0000256" key="2">
    <source>
        <dbReference type="ARBA" id="ARBA00005985"/>
    </source>
</evidence>
<dbReference type="GO" id="GO:0016740">
    <property type="term" value="F:transferase activity"/>
    <property type="evidence" value="ECO:0007669"/>
    <property type="project" value="UniProtKB-KW"/>
</dbReference>
<protein>
    <submittedName>
        <fullName evidence="11">Uncharacterized protein</fullName>
    </submittedName>
</protein>